<dbReference type="PANTHER" id="PTHR43687:SF1">
    <property type="entry name" value="FERREDOXIN III"/>
    <property type="match status" value="1"/>
</dbReference>
<evidence type="ECO:0000313" key="7">
    <source>
        <dbReference type="Proteomes" id="UP001366166"/>
    </source>
</evidence>
<keyword evidence="1" id="KW-0004">4Fe-4S</keyword>
<accession>A0AAU9EA63</accession>
<dbReference type="KEGG" id="dmp:FAK_10390"/>
<keyword evidence="4" id="KW-0411">Iron-sulfur</keyword>
<dbReference type="Proteomes" id="UP001366166">
    <property type="component" value="Chromosome"/>
</dbReference>
<dbReference type="GO" id="GO:0051539">
    <property type="term" value="F:4 iron, 4 sulfur cluster binding"/>
    <property type="evidence" value="ECO:0007669"/>
    <property type="project" value="UniProtKB-KW"/>
</dbReference>
<proteinExistence type="predicted"/>
<dbReference type="InterPro" id="IPR017896">
    <property type="entry name" value="4Fe4S_Fe-S-bd"/>
</dbReference>
<feature type="domain" description="4Fe-4S ferredoxin-type" evidence="5">
    <location>
        <begin position="300"/>
        <end position="329"/>
    </location>
</feature>
<dbReference type="EMBL" id="AP028679">
    <property type="protein sequence ID" value="BEQ13973.1"/>
    <property type="molecule type" value="Genomic_DNA"/>
</dbReference>
<dbReference type="InterPro" id="IPR050572">
    <property type="entry name" value="Fe-S_Ferredoxin"/>
</dbReference>
<evidence type="ECO:0000256" key="4">
    <source>
        <dbReference type="ARBA" id="ARBA00023014"/>
    </source>
</evidence>
<dbReference type="Pfam" id="PF04015">
    <property type="entry name" value="DUF362"/>
    <property type="match status" value="1"/>
</dbReference>
<name>A0AAU9EA63_9BACT</name>
<dbReference type="Gene3D" id="3.30.70.20">
    <property type="match status" value="1"/>
</dbReference>
<gene>
    <name evidence="6" type="ORF">FAK_10390</name>
</gene>
<feature type="domain" description="4Fe-4S ferredoxin-type" evidence="5">
    <location>
        <begin position="331"/>
        <end position="356"/>
    </location>
</feature>
<evidence type="ECO:0000256" key="1">
    <source>
        <dbReference type="ARBA" id="ARBA00022485"/>
    </source>
</evidence>
<dbReference type="RefSeq" id="WP_338605700.1">
    <property type="nucleotide sequence ID" value="NZ_AP028679.1"/>
</dbReference>
<evidence type="ECO:0000256" key="2">
    <source>
        <dbReference type="ARBA" id="ARBA00022723"/>
    </source>
</evidence>
<sequence length="356" mass="38228">MSRVMIQPADFTTCQEAVNRAFDLFPLEIEGKKVLVKPNVLRTAKAEEAITTHPAVLEAVVARLESMNPAELVVGDNPGVFTYGANEKAFRDTGLMEASRGHYLNIGAESREVPFNPAFRETLSVSKAVLDADVIVSLPKFKTHGLTVLSGAVKNSFGILPGAQKAGLHKLAGEPGRFNDLLVEVFKLRVPDLYIVDGIVGMEGNGPASTDLRDVGLILASDNAVALDGIIARLMGVDDPGLVRFLATAQKAGLGEYGEAATEIIGELKPIPDFKLPPMGGESITRSTQIQEFIESRTQLRPQADPDKCTGCGACIEQCPASALAFDEELPKVDPDKCIVCFCCQEMCPEQAMQLQ</sequence>
<dbReference type="PANTHER" id="PTHR43687">
    <property type="entry name" value="ADENYLYLSULFATE REDUCTASE, BETA SUBUNIT"/>
    <property type="match status" value="1"/>
</dbReference>
<dbReference type="InterPro" id="IPR017900">
    <property type="entry name" value="4Fe4S_Fe_S_CS"/>
</dbReference>
<dbReference type="PROSITE" id="PS00198">
    <property type="entry name" value="4FE4S_FER_1"/>
    <property type="match status" value="2"/>
</dbReference>
<dbReference type="Pfam" id="PF13237">
    <property type="entry name" value="Fer4_10"/>
    <property type="match status" value="1"/>
</dbReference>
<dbReference type="PROSITE" id="PS51379">
    <property type="entry name" value="4FE4S_FER_2"/>
    <property type="match status" value="2"/>
</dbReference>
<organism evidence="6 7">
    <name type="scientific">Desulfoferula mesophila</name>
    <dbReference type="NCBI Taxonomy" id="3058419"/>
    <lineage>
        <taxon>Bacteria</taxon>
        <taxon>Pseudomonadati</taxon>
        <taxon>Thermodesulfobacteriota</taxon>
        <taxon>Desulfarculia</taxon>
        <taxon>Desulfarculales</taxon>
        <taxon>Desulfarculaceae</taxon>
        <taxon>Desulfoferula</taxon>
    </lineage>
</organism>
<dbReference type="InterPro" id="IPR007160">
    <property type="entry name" value="DUF362"/>
</dbReference>
<evidence type="ECO:0000256" key="3">
    <source>
        <dbReference type="ARBA" id="ARBA00023004"/>
    </source>
</evidence>
<dbReference type="SUPFAM" id="SSF54862">
    <property type="entry name" value="4Fe-4S ferredoxins"/>
    <property type="match status" value="1"/>
</dbReference>
<reference evidence="7" key="1">
    <citation type="journal article" date="2023" name="Arch. Microbiol.">
        <title>Desulfoferula mesophilus gen. nov. sp. nov., a mesophilic sulfate-reducing bacterium isolated from a brackish lake sediment.</title>
        <authorList>
            <person name="Watanabe T."/>
            <person name="Yabe T."/>
            <person name="Tsuji J.M."/>
            <person name="Fukui M."/>
        </authorList>
    </citation>
    <scope>NUCLEOTIDE SEQUENCE [LARGE SCALE GENOMIC DNA]</scope>
    <source>
        <strain evidence="7">12FAK</strain>
    </source>
</reference>
<keyword evidence="3" id="KW-0408">Iron</keyword>
<keyword evidence="7" id="KW-1185">Reference proteome</keyword>
<evidence type="ECO:0000313" key="6">
    <source>
        <dbReference type="EMBL" id="BEQ13973.1"/>
    </source>
</evidence>
<protein>
    <recommendedName>
        <fullName evidence="5">4Fe-4S ferredoxin-type domain-containing protein</fullName>
    </recommendedName>
</protein>
<dbReference type="AlphaFoldDB" id="A0AAU9EA63"/>
<evidence type="ECO:0000259" key="5">
    <source>
        <dbReference type="PROSITE" id="PS51379"/>
    </source>
</evidence>
<dbReference type="GO" id="GO:0046872">
    <property type="term" value="F:metal ion binding"/>
    <property type="evidence" value="ECO:0007669"/>
    <property type="project" value="UniProtKB-KW"/>
</dbReference>
<keyword evidence="2" id="KW-0479">Metal-binding</keyword>